<dbReference type="CDD" id="cd05233">
    <property type="entry name" value="SDR_c"/>
    <property type="match status" value="1"/>
</dbReference>
<dbReference type="SUPFAM" id="SSF51735">
    <property type="entry name" value="NAD(P)-binding Rossmann-fold domains"/>
    <property type="match status" value="1"/>
</dbReference>
<evidence type="ECO:0000256" key="2">
    <source>
        <dbReference type="ARBA" id="ARBA00023002"/>
    </source>
</evidence>
<dbReference type="PANTHER" id="PTHR43639:SF1">
    <property type="entry name" value="SHORT-CHAIN DEHYDROGENASE_REDUCTASE FAMILY PROTEIN"/>
    <property type="match status" value="1"/>
</dbReference>
<dbReference type="AlphaFoldDB" id="A0A8J3MS56"/>
<dbReference type="EMBL" id="BNJF01000001">
    <property type="protein sequence ID" value="GHO44263.1"/>
    <property type="molecule type" value="Genomic_DNA"/>
</dbReference>
<accession>A0A8J3MS56</accession>
<reference evidence="3" key="1">
    <citation type="submission" date="2020-10" db="EMBL/GenBank/DDBJ databases">
        <title>Taxonomic study of unclassified bacteria belonging to the class Ktedonobacteria.</title>
        <authorList>
            <person name="Yabe S."/>
            <person name="Wang C.M."/>
            <person name="Zheng Y."/>
            <person name="Sakai Y."/>
            <person name="Cavaletti L."/>
            <person name="Monciardini P."/>
            <person name="Donadio S."/>
        </authorList>
    </citation>
    <scope>NUCLEOTIDE SEQUENCE</scope>
    <source>
        <strain evidence="3">SOSP1-1</strain>
    </source>
</reference>
<comment type="similarity">
    <text evidence="1">Belongs to the short-chain dehydrogenases/reductases (SDR) family.</text>
</comment>
<dbReference type="GO" id="GO:0016491">
    <property type="term" value="F:oxidoreductase activity"/>
    <property type="evidence" value="ECO:0007669"/>
    <property type="project" value="UniProtKB-KW"/>
</dbReference>
<dbReference type="FunFam" id="3.40.50.720:FF:000084">
    <property type="entry name" value="Short-chain dehydrogenase reductase"/>
    <property type="match status" value="1"/>
</dbReference>
<organism evidence="3 4">
    <name type="scientific">Ktedonospora formicarum</name>
    <dbReference type="NCBI Taxonomy" id="2778364"/>
    <lineage>
        <taxon>Bacteria</taxon>
        <taxon>Bacillati</taxon>
        <taxon>Chloroflexota</taxon>
        <taxon>Ktedonobacteria</taxon>
        <taxon>Ktedonobacterales</taxon>
        <taxon>Ktedonobacteraceae</taxon>
        <taxon>Ktedonospora</taxon>
    </lineage>
</organism>
<name>A0A8J3MS56_9CHLR</name>
<dbReference type="InterPro" id="IPR036291">
    <property type="entry name" value="NAD(P)-bd_dom_sf"/>
</dbReference>
<dbReference type="RefSeq" id="WP_220193672.1">
    <property type="nucleotide sequence ID" value="NZ_BNJF01000001.1"/>
</dbReference>
<dbReference type="InterPro" id="IPR002347">
    <property type="entry name" value="SDR_fam"/>
</dbReference>
<proteinExistence type="inferred from homology"/>
<evidence type="ECO:0000256" key="1">
    <source>
        <dbReference type="ARBA" id="ARBA00006484"/>
    </source>
</evidence>
<evidence type="ECO:0000313" key="3">
    <source>
        <dbReference type="EMBL" id="GHO44263.1"/>
    </source>
</evidence>
<dbReference type="PANTHER" id="PTHR43639">
    <property type="entry name" value="OXIDOREDUCTASE, SHORT-CHAIN DEHYDROGENASE/REDUCTASE FAMILY (AFU_ORTHOLOGUE AFUA_5G02870)"/>
    <property type="match status" value="1"/>
</dbReference>
<keyword evidence="4" id="KW-1185">Reference proteome</keyword>
<gene>
    <name evidence="3" type="ORF">KSX_24260</name>
</gene>
<sequence length="253" mass="27345">MEQESLQGQSVVVTGAGRGIGRALALAFAAKGAHVLVHYGQSQEQAEEVAHSICEQGGKAEALQADIGDTRAVTHLVAEAVRILGKIDVWINNAGASANSAEAQGLDEIQRFERMMRVDVEGTWRCCREVRPHMREGSCIINMGWDGALVGAPGLPNQLYAMSKGAIISLTRCLALEYAPQVRVNCIAPGWIENAWAREHASPAFYQHVEERIPLKRWGKVEDIVGVALFLSSPVASYITGQVIPVNGGDVRH</sequence>
<dbReference type="Gene3D" id="3.40.50.720">
    <property type="entry name" value="NAD(P)-binding Rossmann-like Domain"/>
    <property type="match status" value="1"/>
</dbReference>
<comment type="caution">
    <text evidence="3">The sequence shown here is derived from an EMBL/GenBank/DDBJ whole genome shotgun (WGS) entry which is preliminary data.</text>
</comment>
<keyword evidence="2" id="KW-0560">Oxidoreductase</keyword>
<dbReference type="Pfam" id="PF13561">
    <property type="entry name" value="adh_short_C2"/>
    <property type="match status" value="1"/>
</dbReference>
<evidence type="ECO:0000313" key="4">
    <source>
        <dbReference type="Proteomes" id="UP000612362"/>
    </source>
</evidence>
<protein>
    <submittedName>
        <fullName evidence="3">Short-chain dehydrogenase</fullName>
    </submittedName>
</protein>
<dbReference type="PRINTS" id="PR00080">
    <property type="entry name" value="SDRFAMILY"/>
</dbReference>
<dbReference type="Proteomes" id="UP000612362">
    <property type="component" value="Unassembled WGS sequence"/>
</dbReference>
<dbReference type="PRINTS" id="PR00081">
    <property type="entry name" value="GDHRDH"/>
</dbReference>